<proteinExistence type="predicted"/>
<organism evidence="1 2">
    <name type="scientific">Linum tenue</name>
    <dbReference type="NCBI Taxonomy" id="586396"/>
    <lineage>
        <taxon>Eukaryota</taxon>
        <taxon>Viridiplantae</taxon>
        <taxon>Streptophyta</taxon>
        <taxon>Embryophyta</taxon>
        <taxon>Tracheophyta</taxon>
        <taxon>Spermatophyta</taxon>
        <taxon>Magnoliopsida</taxon>
        <taxon>eudicotyledons</taxon>
        <taxon>Gunneridae</taxon>
        <taxon>Pentapetalae</taxon>
        <taxon>rosids</taxon>
        <taxon>fabids</taxon>
        <taxon>Malpighiales</taxon>
        <taxon>Linaceae</taxon>
        <taxon>Linum</taxon>
    </lineage>
</organism>
<sequence>MLTDSRGAAMVDKGTRHCRYCRCYRAMLKRKRRS</sequence>
<name>A0AAV0RL49_9ROSI</name>
<keyword evidence="2" id="KW-1185">Reference proteome</keyword>
<dbReference type="EMBL" id="CAMGYJ010000011">
    <property type="protein sequence ID" value="CAI0558300.1"/>
    <property type="molecule type" value="Genomic_DNA"/>
</dbReference>
<evidence type="ECO:0000313" key="2">
    <source>
        <dbReference type="Proteomes" id="UP001154282"/>
    </source>
</evidence>
<gene>
    <name evidence="1" type="ORF">LITE_LOCUS48721</name>
</gene>
<accession>A0AAV0RL49</accession>
<reference evidence="1" key="1">
    <citation type="submission" date="2022-08" db="EMBL/GenBank/DDBJ databases">
        <authorList>
            <person name="Gutierrez-Valencia J."/>
        </authorList>
    </citation>
    <scope>NUCLEOTIDE SEQUENCE</scope>
</reference>
<dbReference type="Proteomes" id="UP001154282">
    <property type="component" value="Unassembled WGS sequence"/>
</dbReference>
<protein>
    <submittedName>
        <fullName evidence="1">Uncharacterized protein</fullName>
    </submittedName>
</protein>
<comment type="caution">
    <text evidence="1">The sequence shown here is derived from an EMBL/GenBank/DDBJ whole genome shotgun (WGS) entry which is preliminary data.</text>
</comment>
<evidence type="ECO:0000313" key="1">
    <source>
        <dbReference type="EMBL" id="CAI0558300.1"/>
    </source>
</evidence>
<dbReference type="AlphaFoldDB" id="A0AAV0RL49"/>